<dbReference type="EMBL" id="CP091511">
    <property type="protein sequence ID" value="UOO89786.1"/>
    <property type="molecule type" value="Genomic_DNA"/>
</dbReference>
<accession>A0ABY4E1X2</accession>
<protein>
    <submittedName>
        <fullName evidence="1">Uncharacterized protein</fullName>
    </submittedName>
</protein>
<gene>
    <name evidence="1" type="ORF">LVJ82_02010</name>
</gene>
<evidence type="ECO:0000313" key="2">
    <source>
        <dbReference type="Proteomes" id="UP000832011"/>
    </source>
</evidence>
<dbReference type="RefSeq" id="WP_058355594.1">
    <property type="nucleotide sequence ID" value="NZ_CABKVG010000007.1"/>
</dbReference>
<sequence>MNKHFFSESSVINFFCDVLGVGTNVFSHKEKRILESNSIDSIKAVLLGSEGKEYKKDETLTFRLGQILCGQSILLPQEKNKSSPDIDSSNYCVDQVQRVILEEYFDYSVRYFLELVFLFRRQIYIYSEQHERNFKKSIIKEIYIPQALLIFNPKIFAIYAQPKVLFDDIDEFNKAAVNIKNKHLESQFILDEIDLSIKFNPFSDNKSIEQYLPEASPLRYLKQAISDSHKNDYNFMVMCRNSIKRILKQKLPLSIYQNFVSQSLDKLSSNKLTLPSTFRRDLKFLLTELNSNDEELIAELNKCAGIFSCFSILERIKKYLLKSSFNINEFQELIKFSNSAYYISDVMANSLVERSANHEKEFTSKISKLLSHHFTFLFKGDFYCREQSKNDLNKEEFEKINPNILEQKLFLRSKDLLLLIEATKHTKQSFLLNKKFYNLVAVNCILNNCQPQLTIKDYTQEMLQDANFNINFDNSMNASDSTYQLKKNEFIDFKLITVAQINWYNFPTENICSILKNTLPFFKHHAFYDSVNEFINCLNYLSVQDITNAKISIGKSFNKLIDNRLHSEGVYIEYILSFYLGLKAYGEKPNFPALKKFAIWLNPMTTETFANPWYEMTVPSNMNSKSEPFINHYLLSVIQHFNYFCVCRNRFPQVINNPYEPIFKPLKKFIYAVINAKSQESNEVLNLMWNKNVDISTKYLIKRKMIITKFNILDILKESEKHFILFLNLFLDGVKDTEYIFALLYPDHKAHYIKNFILTKLLKS</sequence>
<keyword evidence="2" id="KW-1185">Reference proteome</keyword>
<name>A0ABY4E1X2_9NEIS</name>
<dbReference type="Proteomes" id="UP000832011">
    <property type="component" value="Chromosome"/>
</dbReference>
<evidence type="ECO:0000313" key="1">
    <source>
        <dbReference type="EMBL" id="UOO89786.1"/>
    </source>
</evidence>
<reference evidence="1 2" key="1">
    <citation type="journal article" date="2022" name="Res Sq">
        <title>Evolution of multicellular longitudinally dividing oral cavity symbionts (Neisseriaceae).</title>
        <authorList>
            <person name="Nyongesa S."/>
            <person name="Weber P."/>
            <person name="Bernet E."/>
            <person name="Pullido F."/>
            <person name="Nieckarz M."/>
            <person name="Delaby M."/>
            <person name="Nieves C."/>
            <person name="Viehboeck T."/>
            <person name="Krause N."/>
            <person name="Rivera-Millot A."/>
            <person name="Nakamura A."/>
            <person name="Vischer N."/>
            <person name="VanNieuwenhze M."/>
            <person name="Brun Y."/>
            <person name="Cava F."/>
            <person name="Bulgheresi S."/>
            <person name="Veyrier F."/>
        </authorList>
    </citation>
    <scope>NUCLEOTIDE SEQUENCE [LARGE SCALE GENOMIC DNA]</scope>
    <source>
        <strain evidence="1 2">SN4</strain>
    </source>
</reference>
<proteinExistence type="predicted"/>
<organism evidence="1 2">
    <name type="scientific">Vitreoscilla massiliensis</name>
    <dbReference type="NCBI Taxonomy" id="1689272"/>
    <lineage>
        <taxon>Bacteria</taxon>
        <taxon>Pseudomonadati</taxon>
        <taxon>Pseudomonadota</taxon>
        <taxon>Betaproteobacteria</taxon>
        <taxon>Neisseriales</taxon>
        <taxon>Neisseriaceae</taxon>
        <taxon>Vitreoscilla</taxon>
    </lineage>
</organism>